<dbReference type="GO" id="GO:0007030">
    <property type="term" value="P:Golgi organization"/>
    <property type="evidence" value="ECO:0007669"/>
    <property type="project" value="TreeGrafter"/>
</dbReference>
<dbReference type="InterPro" id="IPR048684">
    <property type="entry name" value="COG4_C"/>
</dbReference>
<keyword evidence="3" id="KW-1185">Reference proteome</keyword>
<feature type="domain" description="Conserved oligomeric Golgi complex subunit 4 C-terminal" evidence="1">
    <location>
        <begin position="2"/>
        <end position="112"/>
    </location>
</feature>
<protein>
    <recommendedName>
        <fullName evidence="1">Conserved oligomeric Golgi complex subunit 4 C-terminal domain-containing protein</fullName>
    </recommendedName>
</protein>
<evidence type="ECO:0000313" key="3">
    <source>
        <dbReference type="Proteomes" id="UP001430953"/>
    </source>
</evidence>
<dbReference type="GO" id="GO:0006890">
    <property type="term" value="P:retrograde vesicle-mediated transport, Golgi to endoplasmic reticulum"/>
    <property type="evidence" value="ECO:0007669"/>
    <property type="project" value="TreeGrafter"/>
</dbReference>
<reference evidence="2 3" key="1">
    <citation type="submission" date="2023-03" db="EMBL/GenBank/DDBJ databases">
        <title>High recombination rates correlate with genetic variation in Cardiocondyla obscurior ants.</title>
        <authorList>
            <person name="Errbii M."/>
        </authorList>
    </citation>
    <scope>NUCLEOTIDE SEQUENCE [LARGE SCALE GENOMIC DNA]</scope>
    <source>
        <strain evidence="2">Alpha-2009</strain>
        <tissue evidence="2">Whole body</tissue>
    </source>
</reference>
<name>A0AAW2FN08_9HYME</name>
<dbReference type="Pfam" id="PF20662">
    <property type="entry name" value="COG4_C"/>
    <property type="match status" value="1"/>
</dbReference>
<dbReference type="InterPro" id="IPR048682">
    <property type="entry name" value="COG4"/>
</dbReference>
<dbReference type="PANTHER" id="PTHR24016">
    <property type="entry name" value="CONSERVED OLIGOMERIC GOLGI COMPLEX SUBUNIT 4"/>
    <property type="match status" value="1"/>
</dbReference>
<gene>
    <name evidence="2" type="ORF">PUN28_009914</name>
</gene>
<dbReference type="GO" id="GO:0017119">
    <property type="term" value="C:Golgi transport complex"/>
    <property type="evidence" value="ECO:0007669"/>
    <property type="project" value="TreeGrafter"/>
</dbReference>
<accession>A0AAW2FN08</accession>
<comment type="caution">
    <text evidence="2">The sequence shown here is derived from an EMBL/GenBank/DDBJ whole genome shotgun (WGS) entry which is preliminary data.</text>
</comment>
<evidence type="ECO:0000259" key="1">
    <source>
        <dbReference type="Pfam" id="PF20662"/>
    </source>
</evidence>
<dbReference type="PANTHER" id="PTHR24016:SF0">
    <property type="entry name" value="CONSERVED OLIGOMERIC GOLGI COMPLEX SUBUNIT 4"/>
    <property type="match status" value="1"/>
</dbReference>
<dbReference type="EMBL" id="JADYXP020000009">
    <property type="protein sequence ID" value="KAL0116600.1"/>
    <property type="molecule type" value="Genomic_DNA"/>
</dbReference>
<sequence length="130" mass="14485">MNLEGLLRGFKDSLTTSNYDALVGLLAAEVTARLEKVVLKSTFNRAGGLILDKEIRSLASYLAAATSWSVRDKFARLTQIATILSIEKVEELADYCGADAIAWRLTPSEVRRIASLRIDFRPEDIKRLKL</sequence>
<proteinExistence type="predicted"/>
<evidence type="ECO:0000313" key="2">
    <source>
        <dbReference type="EMBL" id="KAL0116600.1"/>
    </source>
</evidence>
<organism evidence="2 3">
    <name type="scientific">Cardiocondyla obscurior</name>
    <dbReference type="NCBI Taxonomy" id="286306"/>
    <lineage>
        <taxon>Eukaryota</taxon>
        <taxon>Metazoa</taxon>
        <taxon>Ecdysozoa</taxon>
        <taxon>Arthropoda</taxon>
        <taxon>Hexapoda</taxon>
        <taxon>Insecta</taxon>
        <taxon>Pterygota</taxon>
        <taxon>Neoptera</taxon>
        <taxon>Endopterygota</taxon>
        <taxon>Hymenoptera</taxon>
        <taxon>Apocrita</taxon>
        <taxon>Aculeata</taxon>
        <taxon>Formicoidea</taxon>
        <taxon>Formicidae</taxon>
        <taxon>Myrmicinae</taxon>
        <taxon>Cardiocondyla</taxon>
    </lineage>
</organism>
<dbReference type="Proteomes" id="UP001430953">
    <property type="component" value="Unassembled WGS sequence"/>
</dbReference>
<dbReference type="Gene3D" id="1.20.58.1970">
    <property type="match status" value="1"/>
</dbReference>
<dbReference type="AlphaFoldDB" id="A0AAW2FN08"/>